<keyword evidence="3 5" id="KW-1133">Transmembrane helix</keyword>
<evidence type="ECO:0000313" key="6">
    <source>
        <dbReference type="EMBL" id="MFD1706281.1"/>
    </source>
</evidence>
<feature type="transmembrane region" description="Helical" evidence="5">
    <location>
        <begin position="39"/>
        <end position="57"/>
    </location>
</feature>
<proteinExistence type="predicted"/>
<evidence type="ECO:0000313" key="7">
    <source>
        <dbReference type="Proteomes" id="UP001597301"/>
    </source>
</evidence>
<name>A0ABW4KGE6_9BACI</name>
<dbReference type="InterPro" id="IPR032808">
    <property type="entry name" value="DoxX"/>
</dbReference>
<evidence type="ECO:0000256" key="3">
    <source>
        <dbReference type="ARBA" id="ARBA00022989"/>
    </source>
</evidence>
<dbReference type="EMBL" id="JBHUEO010000011">
    <property type="protein sequence ID" value="MFD1706281.1"/>
    <property type="molecule type" value="Genomic_DNA"/>
</dbReference>
<keyword evidence="4 5" id="KW-0472">Membrane</keyword>
<evidence type="ECO:0000256" key="5">
    <source>
        <dbReference type="SAM" id="Phobius"/>
    </source>
</evidence>
<keyword evidence="2 5" id="KW-0812">Transmembrane</keyword>
<feature type="transmembrane region" description="Helical" evidence="5">
    <location>
        <begin position="64"/>
        <end position="85"/>
    </location>
</feature>
<organism evidence="6 7">
    <name type="scientific">Siminovitchia sediminis</name>
    <dbReference type="NCBI Taxonomy" id="1274353"/>
    <lineage>
        <taxon>Bacteria</taxon>
        <taxon>Bacillati</taxon>
        <taxon>Bacillota</taxon>
        <taxon>Bacilli</taxon>
        <taxon>Bacillales</taxon>
        <taxon>Bacillaceae</taxon>
        <taxon>Siminovitchia</taxon>
    </lineage>
</organism>
<feature type="transmembrane region" description="Helical" evidence="5">
    <location>
        <begin position="91"/>
        <end position="109"/>
    </location>
</feature>
<sequence length="114" mass="12840">MHVIRWAVAFVFIVSGVMKWLNPEMAETFAQLRLPFPEQFMWTLAVIEVVCGVMLLINKWVKLAAFALIGIMAAALILTKIPLLSSGLMDFLFAARLDMVMLLLLFGIYHKPAT</sequence>
<reference evidence="7" key="1">
    <citation type="journal article" date="2019" name="Int. J. Syst. Evol. Microbiol.">
        <title>The Global Catalogue of Microorganisms (GCM) 10K type strain sequencing project: providing services to taxonomists for standard genome sequencing and annotation.</title>
        <authorList>
            <consortium name="The Broad Institute Genomics Platform"/>
            <consortium name="The Broad Institute Genome Sequencing Center for Infectious Disease"/>
            <person name="Wu L."/>
            <person name="Ma J."/>
        </authorList>
    </citation>
    <scope>NUCLEOTIDE SEQUENCE [LARGE SCALE GENOMIC DNA]</scope>
    <source>
        <strain evidence="7">CGMCC 1.12295</strain>
    </source>
</reference>
<evidence type="ECO:0000256" key="1">
    <source>
        <dbReference type="ARBA" id="ARBA00004141"/>
    </source>
</evidence>
<gene>
    <name evidence="6" type="ORF">ACFSCZ_05855</name>
</gene>
<keyword evidence="7" id="KW-1185">Reference proteome</keyword>
<dbReference type="RefSeq" id="WP_380772869.1">
    <property type="nucleotide sequence ID" value="NZ_JBHUEO010000011.1"/>
</dbReference>
<comment type="caution">
    <text evidence="6">The sequence shown here is derived from an EMBL/GenBank/DDBJ whole genome shotgun (WGS) entry which is preliminary data.</text>
</comment>
<dbReference type="Proteomes" id="UP001597301">
    <property type="component" value="Unassembled WGS sequence"/>
</dbReference>
<evidence type="ECO:0000256" key="2">
    <source>
        <dbReference type="ARBA" id="ARBA00022692"/>
    </source>
</evidence>
<protein>
    <submittedName>
        <fullName evidence="6">DoxX family protein</fullName>
    </submittedName>
</protein>
<evidence type="ECO:0000256" key="4">
    <source>
        <dbReference type="ARBA" id="ARBA00023136"/>
    </source>
</evidence>
<comment type="subcellular location">
    <subcellularLocation>
        <location evidence="1">Membrane</location>
        <topology evidence="1">Multi-pass membrane protein</topology>
    </subcellularLocation>
</comment>
<accession>A0ABW4KGE6</accession>
<dbReference type="Pfam" id="PF07681">
    <property type="entry name" value="DoxX"/>
    <property type="match status" value="1"/>
</dbReference>